<evidence type="ECO:0000256" key="1">
    <source>
        <dbReference type="SAM" id="MobiDB-lite"/>
    </source>
</evidence>
<name>A0A5C4V729_9ACTN</name>
<comment type="caution">
    <text evidence="2">The sequence shown here is derived from an EMBL/GenBank/DDBJ whole genome shotgun (WGS) entry which is preliminary data.</text>
</comment>
<organism evidence="2 3">
    <name type="scientific">Streptomyces sedi</name>
    <dbReference type="NCBI Taxonomy" id="555059"/>
    <lineage>
        <taxon>Bacteria</taxon>
        <taxon>Bacillati</taxon>
        <taxon>Actinomycetota</taxon>
        <taxon>Actinomycetes</taxon>
        <taxon>Kitasatosporales</taxon>
        <taxon>Streptomycetaceae</taxon>
        <taxon>Streptomyces</taxon>
    </lineage>
</organism>
<dbReference type="Proteomes" id="UP000311713">
    <property type="component" value="Unassembled WGS sequence"/>
</dbReference>
<dbReference type="EMBL" id="VDGT01000005">
    <property type="protein sequence ID" value="TNM31618.1"/>
    <property type="molecule type" value="Genomic_DNA"/>
</dbReference>
<reference evidence="2 3" key="1">
    <citation type="submission" date="2019-06" db="EMBL/GenBank/DDBJ databases">
        <title>Draft genome of Streptomyces sedi sp. JCM16909.</title>
        <authorList>
            <person name="Klykleung N."/>
            <person name="Tanasupawat S."/>
            <person name="Kudo T."/>
            <person name="Yuki M."/>
            <person name="Ohkuma M."/>
        </authorList>
    </citation>
    <scope>NUCLEOTIDE SEQUENCE [LARGE SCALE GENOMIC DNA]</scope>
    <source>
        <strain evidence="2 3">JCM 16909</strain>
    </source>
</reference>
<gene>
    <name evidence="2" type="ORF">FH715_08645</name>
</gene>
<proteinExistence type="predicted"/>
<feature type="compositionally biased region" description="Basic residues" evidence="1">
    <location>
        <begin position="201"/>
        <end position="211"/>
    </location>
</feature>
<dbReference type="OrthoDB" id="4336488at2"/>
<accession>A0A5C4V729</accession>
<evidence type="ECO:0000313" key="2">
    <source>
        <dbReference type="EMBL" id="TNM31618.1"/>
    </source>
</evidence>
<evidence type="ECO:0008006" key="4">
    <source>
        <dbReference type="Google" id="ProtNLM"/>
    </source>
</evidence>
<feature type="compositionally biased region" description="Pro residues" evidence="1">
    <location>
        <begin position="232"/>
        <end position="249"/>
    </location>
</feature>
<keyword evidence="3" id="KW-1185">Reference proteome</keyword>
<dbReference type="RefSeq" id="WP_139642493.1">
    <property type="nucleotide sequence ID" value="NZ_BAAAZS010000140.1"/>
</dbReference>
<protein>
    <recommendedName>
        <fullName evidence="4">UL36 very large tegument protein</fullName>
    </recommendedName>
</protein>
<evidence type="ECO:0000313" key="3">
    <source>
        <dbReference type="Proteomes" id="UP000311713"/>
    </source>
</evidence>
<sequence>MPDVRTMEREWADSLAAFTSELRALVGVLDPATGWLAVFRRRNAAELTTWLAGGALPPWDAVADLLRDLTTRGGAAEAERPAARLRARYGDAVRARDALPGGREALAVLLAQLDRSARELDARLGALTSAEKTALATGRGGEARRLAALAAWARDDRERVDGRRSEAGARLAALRAAHPPTEEGARETPTNEGARETSARRREKPARRQRGGARFAGIETPRDEPPARAPDVTPPATPTAVSPLPPPPSGSRFAGALRDHRPTLADRVTEDDLAAAASAVERLRALRADGRSGAAHGVLSEVVGGPAVRLPLLLDALERAGLEAEGATLLWEAGSLPPASLAAAAEALGLAGRDEDCGQLLRQGAARPAAEVGAVAVALRARGLEGEAVALLRAILRARTAEEVAQAAHPAPEALVPVLLTAAGEVSAHHRRAVASELRRAGIL</sequence>
<feature type="region of interest" description="Disordered" evidence="1">
    <location>
        <begin position="173"/>
        <end position="256"/>
    </location>
</feature>
<dbReference type="AlphaFoldDB" id="A0A5C4V729"/>